<dbReference type="RefSeq" id="WP_021101266.1">
    <property type="nucleotide sequence ID" value="NZ_KE557310.1"/>
</dbReference>
<dbReference type="Pfam" id="PF00445">
    <property type="entry name" value="Ribonuclease_T2"/>
    <property type="match status" value="1"/>
</dbReference>
<dbReference type="GO" id="GO:0006401">
    <property type="term" value="P:RNA catabolic process"/>
    <property type="evidence" value="ECO:0007669"/>
    <property type="project" value="UniProtKB-ARBA"/>
</dbReference>
<dbReference type="GO" id="GO:0003723">
    <property type="term" value="F:RNA binding"/>
    <property type="evidence" value="ECO:0007669"/>
    <property type="project" value="InterPro"/>
</dbReference>
<dbReference type="InterPro" id="IPR039378">
    <property type="entry name" value="RNase_T2_prok"/>
</dbReference>
<dbReference type="PROSITE" id="PS00530">
    <property type="entry name" value="RNASE_T2_1"/>
    <property type="match status" value="1"/>
</dbReference>
<dbReference type="eggNOG" id="COG3719">
    <property type="taxonomic scope" value="Bacteria"/>
</dbReference>
<dbReference type="CDD" id="cd01062">
    <property type="entry name" value="RNase_T2_prok"/>
    <property type="match status" value="1"/>
</dbReference>
<accession>S9QQ40</accession>
<dbReference type="STRING" id="1123360.thalar_00325"/>
<evidence type="ECO:0000313" key="4">
    <source>
        <dbReference type="Proteomes" id="UP000015351"/>
    </source>
</evidence>
<comment type="caution">
    <text evidence="3">The sequence shown here is derived from an EMBL/GenBank/DDBJ whole genome shotgun (WGS) entry which is preliminary data.</text>
</comment>
<comment type="similarity">
    <text evidence="1 2">Belongs to the RNase T2 family.</text>
</comment>
<proteinExistence type="inferred from homology"/>
<dbReference type="AlphaFoldDB" id="S9QQ40"/>
<dbReference type="InterPro" id="IPR018188">
    <property type="entry name" value="RNase_T2_His_AS_1"/>
</dbReference>
<sequence length="210" mass="23659">MRILLIGLLIWAAPLWAEGERAGDFDYYVLSLSWSPNWCALEGDARDADQCDDRHDYGWTLHGLWPQNDHGWPSYCRTPHRDPSRSQTNAMADIMGSGGLAWHQWKKHGRCSGLSAEQYFAASRRAYSAINRPDVFRKLTAPVKLPASVVEEAFLQENSNLSGNMITVTCKKRRIQEIRVCLSKDLTPRICGNGAFSDCALTDALFDPVR</sequence>
<keyword evidence="4" id="KW-1185">Reference proteome</keyword>
<dbReference type="HOGENOM" id="CLU_069375_2_1_5"/>
<dbReference type="SUPFAM" id="SSF55895">
    <property type="entry name" value="Ribonuclease Rh-like"/>
    <property type="match status" value="1"/>
</dbReference>
<dbReference type="InterPro" id="IPR001568">
    <property type="entry name" value="RNase_T2-like"/>
</dbReference>
<dbReference type="Gene3D" id="3.90.730.10">
    <property type="entry name" value="Ribonuclease T2-like"/>
    <property type="match status" value="1"/>
</dbReference>
<evidence type="ECO:0000256" key="1">
    <source>
        <dbReference type="ARBA" id="ARBA00007469"/>
    </source>
</evidence>
<dbReference type="InterPro" id="IPR033130">
    <property type="entry name" value="RNase_T2_His_AS_2"/>
</dbReference>
<dbReference type="PATRIC" id="fig|1123360.3.peg.322"/>
<dbReference type="OrthoDB" id="4720638at2"/>
<gene>
    <name evidence="3" type="ORF">thalar_00325</name>
</gene>
<dbReference type="InterPro" id="IPR036430">
    <property type="entry name" value="RNase_T2-like_sf"/>
</dbReference>
<dbReference type="EMBL" id="AONI01000005">
    <property type="protein sequence ID" value="EPX81767.1"/>
    <property type="molecule type" value="Genomic_DNA"/>
</dbReference>
<evidence type="ECO:0000313" key="3">
    <source>
        <dbReference type="EMBL" id="EPX81767.1"/>
    </source>
</evidence>
<name>S9QQ40_9RHOB</name>
<evidence type="ECO:0000256" key="2">
    <source>
        <dbReference type="RuleBase" id="RU004328"/>
    </source>
</evidence>
<protein>
    <submittedName>
        <fullName evidence="3">Ribonuclease T2 family protein</fullName>
    </submittedName>
</protein>
<reference evidence="4" key="1">
    <citation type="journal article" date="2013" name="Stand. Genomic Sci.">
        <title>Genome sequence of the Litoreibacter arenae type strain (DSM 19593(T)), a member of the Roseobacter clade isolated from sea sand.</title>
        <authorList>
            <person name="Riedel T."/>
            <person name="Fiebig A."/>
            <person name="Petersen J."/>
            <person name="Gronow S."/>
            <person name="Kyrpides N.C."/>
            <person name="Goker M."/>
            <person name="Klenk H.P."/>
        </authorList>
    </citation>
    <scope>NUCLEOTIDE SEQUENCE [LARGE SCALE GENOMIC DNA]</scope>
    <source>
        <strain evidence="4">DSM 19593</strain>
    </source>
</reference>
<dbReference type="PANTHER" id="PTHR11240">
    <property type="entry name" value="RIBONUCLEASE T2"/>
    <property type="match status" value="1"/>
</dbReference>
<organism evidence="3 4">
    <name type="scientific">Litoreibacter arenae DSM 19593</name>
    <dbReference type="NCBI Taxonomy" id="1123360"/>
    <lineage>
        <taxon>Bacteria</taxon>
        <taxon>Pseudomonadati</taxon>
        <taxon>Pseudomonadota</taxon>
        <taxon>Alphaproteobacteria</taxon>
        <taxon>Rhodobacterales</taxon>
        <taxon>Roseobacteraceae</taxon>
        <taxon>Litoreibacter</taxon>
    </lineage>
</organism>
<dbReference type="PANTHER" id="PTHR11240:SF22">
    <property type="entry name" value="RIBONUCLEASE T2"/>
    <property type="match status" value="1"/>
</dbReference>
<dbReference type="PROSITE" id="PS00531">
    <property type="entry name" value="RNASE_T2_2"/>
    <property type="match status" value="1"/>
</dbReference>
<dbReference type="GO" id="GO:0033897">
    <property type="term" value="F:ribonuclease T2 activity"/>
    <property type="evidence" value="ECO:0007669"/>
    <property type="project" value="InterPro"/>
</dbReference>
<dbReference type="Proteomes" id="UP000015351">
    <property type="component" value="Unassembled WGS sequence"/>
</dbReference>